<dbReference type="GO" id="GO:0005096">
    <property type="term" value="F:GTPase activator activity"/>
    <property type="evidence" value="ECO:0007669"/>
    <property type="project" value="UniProtKB-KW"/>
</dbReference>
<dbReference type="PROSITE" id="PS50027">
    <property type="entry name" value="EGF_LAM_2"/>
    <property type="match status" value="1"/>
</dbReference>
<dbReference type="Pfam" id="PF00053">
    <property type="entry name" value="EGF_laminin"/>
    <property type="match status" value="2"/>
</dbReference>
<accession>A0A061I076</accession>
<feature type="region of interest" description="Disordered" evidence="23">
    <location>
        <begin position="1"/>
        <end position="34"/>
    </location>
</feature>
<evidence type="ECO:0000259" key="26">
    <source>
        <dbReference type="PROSITE" id="PS51886"/>
    </source>
</evidence>
<sequence>MPWLPCPCREPARTPAPEPETKEEAATPACTPNAQDLKELELLTQALEKAVRVRKVVSKARQRDRTPSLASASNAATSGATAPAHSQAPSQASSLASGARSTKGVQRATVPSRSADPECRRRSRGDRTQERTEAQVTGSGPGLRGQQMAPGAVPPSTELFTLKEKGTLLQLPVAFRKAASQNSRLWAQLSSIQASDSTDVTRAAKTEFLHKLQMASGSSSHRPSAAEVEAHVQSLRKARTLLRLHMQKELSTAPTDWMQEYRGLLILEGLQTIVGQCLHRVQVLQAAVTEQLPGLHLVEKPTQASSLGGGEMDTSWSPELLLYSSTEELQTLATLKLRVAMLDQQIHLEKVLMAELFPLINTQEAGGSPQLALCRAAYSLLCEGAPPTSVALLKSQDHGRSWVPLGFFSSSCSLDYGRPPAPADGPAGPGPEALCFPAPQVQPDGGGLLAFSVQDGSPQGLDLDNSPVLQDWVTATDIRILLTRPAILGDTRDREVTVPYSYSATELQVGGRCKCNGHASRCLLDSHGHLICDCQHGTEGPDCSRCKPFYCDRPWQRATGQEAHACLACSCNGHARRCRFNMELYRLSGRRSGGVCLNCRHNTAGRHCHYCREGFYRDPGRVLSDRRACRACDCHPVGAAGKTCNQTTGQCPCKDGVTGLTCNRCAPGFQQSRSPVAPCVIEFSGCKRNQSGVDIYLNSRKPTPVTLLDSPTIQIRKPGTCLPGTSGTMDSPGYNCFVDKDKMNASIQDLGPKELNCTELQELKQLARQGYWAQSHDLRGKVYQRLIRDIPCRTVTPDASVYSDIVGKIVGKHSSSSLPLPEFVDNTQVPIYCLNTRGEGAVRKILLCIANQFPDISFCPALPAVVALLLHYSIDEAECFEKACRILACNDPSKKLIDQSFLAFESSCMTFGDLVNKYCQAAHKLMVAVSEDVLQVYSDWQRWLFGELPLNYFARVFDVFLVEGYKVLYRVALAILKFFHKVRAGQPLESDNVKQDIRIFVKDIAKTVSPEKLLEKAFAIRLFSRKEIQLLQMANEKALKQKGITVKQKRQFVHLAVHAENFHSEIVSVKEMRDIWSWIPERFALCQPLLLFSSLQHGYSLTRFYFQCEGHEPTLLLIKTTKKEVCGAYLSTDWSERNKFGGKLSFFGTGECFVFRLQPEVQRYEWVVIKHPELTRPTSFKSSEAAAASSFLSHSISPEPADRLSPFLAARHFNLPSKTESMFMAGGNDCLIIGGGGGQALYIDGDLNRGRTGHCDTFNNQPLCSENFLISAVEAWGFQDPDTQ</sequence>
<evidence type="ECO:0000256" key="3">
    <source>
        <dbReference type="ARBA" id="ARBA00004613"/>
    </source>
</evidence>
<evidence type="ECO:0000256" key="18">
    <source>
        <dbReference type="ARBA" id="ARBA00023292"/>
    </source>
</evidence>
<evidence type="ECO:0000256" key="19">
    <source>
        <dbReference type="ARBA" id="ARBA00023329"/>
    </source>
</evidence>
<feature type="domain" description="Laminin N-terminal" evidence="25">
    <location>
        <begin position="284"/>
        <end position="512"/>
    </location>
</feature>
<dbReference type="InterPro" id="IPR056863">
    <property type="entry name" value="LMN_ATRN_NET-like_EGF"/>
</dbReference>
<evidence type="ECO:0000256" key="1">
    <source>
        <dbReference type="ARBA" id="ARBA00004156"/>
    </source>
</evidence>
<dbReference type="GO" id="GO:0031175">
    <property type="term" value="P:neuron projection development"/>
    <property type="evidence" value="ECO:0007669"/>
    <property type="project" value="UniProtKB-ARBA"/>
</dbReference>
<evidence type="ECO:0000256" key="10">
    <source>
        <dbReference type="ARBA" id="ARBA00022553"/>
    </source>
</evidence>
<comment type="subunit">
    <text evidence="4">Interacts with ARF6.</text>
</comment>
<feature type="domain" description="TLDc" evidence="26">
    <location>
        <begin position="1065"/>
        <end position="1279"/>
    </location>
</feature>
<dbReference type="Pfam" id="PF24973">
    <property type="entry name" value="EGF_LMN_ATRN"/>
    <property type="match status" value="1"/>
</dbReference>
<evidence type="ECO:0000256" key="11">
    <source>
        <dbReference type="ARBA" id="ARBA00022729"/>
    </source>
</evidence>
<feature type="disulfide bond" evidence="22">
    <location>
        <begin position="634"/>
        <end position="651"/>
    </location>
</feature>
<feature type="compositionally biased region" description="Basic and acidic residues" evidence="23">
    <location>
        <begin position="115"/>
        <end position="133"/>
    </location>
</feature>
<dbReference type="SMART" id="SM00584">
    <property type="entry name" value="TLDc"/>
    <property type="match status" value="1"/>
</dbReference>
<dbReference type="FunFam" id="1.10.472.80:FF:000032">
    <property type="entry name" value="TBC1 domain family member 24 isoform X1"/>
    <property type="match status" value="1"/>
</dbReference>
<dbReference type="GO" id="GO:0030659">
    <property type="term" value="C:cytoplasmic vesicle membrane"/>
    <property type="evidence" value="ECO:0007669"/>
    <property type="project" value="UniProtKB-SubCell"/>
</dbReference>
<reference evidence="28" key="1">
    <citation type="journal article" date="2013" name="Nat. Biotechnol.">
        <title>Chinese hamster genome sequenced from sorted chromosomes.</title>
        <authorList>
            <person name="Brinkrolf K."/>
            <person name="Rupp O."/>
            <person name="Laux H."/>
            <person name="Kollin F."/>
            <person name="Ernst W."/>
            <person name="Linke B."/>
            <person name="Kofler R."/>
            <person name="Romand S."/>
            <person name="Hesse F."/>
            <person name="Budach W.E."/>
            <person name="Galosy S."/>
            <person name="Muller D."/>
            <person name="Noll T."/>
            <person name="Wienberg J."/>
            <person name="Jostock T."/>
            <person name="Leonard M."/>
            <person name="Grillari J."/>
            <person name="Tauch A."/>
            <person name="Goesmann A."/>
            <person name="Helk B."/>
            <person name="Mott J.E."/>
            <person name="Puhler A."/>
            <person name="Borth N."/>
        </authorList>
    </citation>
    <scope>NUCLEOTIDE SEQUENCE [LARGE SCALE GENOMIC DNA]</scope>
    <source>
        <strain evidence="28">17A/GY</strain>
    </source>
</reference>
<dbReference type="InterPro" id="IPR031518">
    <property type="entry name" value="DUF4693"/>
</dbReference>
<evidence type="ECO:0000256" key="5">
    <source>
        <dbReference type="ARBA" id="ARBA00014206"/>
    </source>
</evidence>
<keyword evidence="13" id="KW-0770">Synapse</keyword>
<dbReference type="Pfam" id="PF00566">
    <property type="entry name" value="RabGAP-TBC"/>
    <property type="match status" value="1"/>
</dbReference>
<keyword evidence="8" id="KW-0963">Cytoplasm</keyword>
<keyword evidence="16" id="KW-0325">Glycoprotein</keyword>
<dbReference type="PROSITE" id="PS51117">
    <property type="entry name" value="LAMININ_NTER"/>
    <property type="match status" value="1"/>
</dbReference>
<keyword evidence="12" id="KW-0677">Repeat</keyword>
<name>A0A061I076_CRIGR</name>
<evidence type="ECO:0000256" key="2">
    <source>
        <dbReference type="ARBA" id="ARBA00004202"/>
    </source>
</evidence>
<evidence type="ECO:0000256" key="6">
    <source>
        <dbReference type="ARBA" id="ARBA00022468"/>
    </source>
</evidence>
<evidence type="ECO:0000256" key="20">
    <source>
        <dbReference type="ARBA" id="ARBA00034106"/>
    </source>
</evidence>
<evidence type="ECO:0000256" key="22">
    <source>
        <dbReference type="PROSITE-ProRule" id="PRU00460"/>
    </source>
</evidence>
<dbReference type="GO" id="GO:0005576">
    <property type="term" value="C:extracellular region"/>
    <property type="evidence" value="ECO:0007669"/>
    <property type="project" value="UniProtKB-SubCell"/>
</dbReference>
<evidence type="ECO:0000256" key="21">
    <source>
        <dbReference type="ARBA" id="ARBA00046245"/>
    </source>
</evidence>
<evidence type="ECO:0000256" key="7">
    <source>
        <dbReference type="ARBA" id="ARBA00022475"/>
    </source>
</evidence>
<comment type="subcellular location">
    <subcellularLocation>
        <location evidence="2">Cell membrane</location>
        <topology evidence="2">Peripheral membrane protein</topology>
    </subcellularLocation>
    <subcellularLocation>
        <location evidence="1">Cytoplasmic vesicle membrane</location>
    </subcellularLocation>
    <subcellularLocation>
        <location evidence="20">Presynapse</location>
    </subcellularLocation>
    <subcellularLocation>
        <location evidence="3">Secreted</location>
    </subcellularLocation>
</comment>
<evidence type="ECO:0000256" key="12">
    <source>
        <dbReference type="ARBA" id="ARBA00022737"/>
    </source>
</evidence>
<evidence type="ECO:0000259" key="25">
    <source>
        <dbReference type="PROSITE" id="PS51117"/>
    </source>
</evidence>
<feature type="disulfide bond" evidence="22">
    <location>
        <begin position="653"/>
        <end position="662"/>
    </location>
</feature>
<evidence type="ECO:0000256" key="17">
    <source>
        <dbReference type="ARBA" id="ARBA00023273"/>
    </source>
</evidence>
<dbReference type="Proteomes" id="UP000030759">
    <property type="component" value="Unassembled WGS sequence"/>
</dbReference>
<dbReference type="Gene3D" id="2.60.120.260">
    <property type="entry name" value="Galactose-binding domain-like"/>
    <property type="match status" value="1"/>
</dbReference>
<feature type="domain" description="Laminin EGF-like" evidence="24">
    <location>
        <begin position="632"/>
        <end position="688"/>
    </location>
</feature>
<evidence type="ECO:0000256" key="15">
    <source>
        <dbReference type="ARBA" id="ARBA00023157"/>
    </source>
</evidence>
<dbReference type="FunFam" id="2.10.25.10:FF:000081">
    <property type="entry name" value="Netrin 1"/>
    <property type="match status" value="1"/>
</dbReference>
<dbReference type="SMART" id="SM00136">
    <property type="entry name" value="LamNT"/>
    <property type="match status" value="1"/>
</dbReference>
<dbReference type="GO" id="GO:0005886">
    <property type="term" value="C:plasma membrane"/>
    <property type="evidence" value="ECO:0007669"/>
    <property type="project" value="UniProtKB-SubCell"/>
</dbReference>
<organism evidence="27 28">
    <name type="scientific">Cricetulus griseus</name>
    <name type="common">Chinese hamster</name>
    <name type="synonym">Cricetulus barabensis griseus</name>
    <dbReference type="NCBI Taxonomy" id="10029"/>
    <lineage>
        <taxon>Eukaryota</taxon>
        <taxon>Metazoa</taxon>
        <taxon>Chordata</taxon>
        <taxon>Craniata</taxon>
        <taxon>Vertebrata</taxon>
        <taxon>Euteleostomi</taxon>
        <taxon>Mammalia</taxon>
        <taxon>Eutheria</taxon>
        <taxon>Euarchontoglires</taxon>
        <taxon>Glires</taxon>
        <taxon>Rodentia</taxon>
        <taxon>Myomorpha</taxon>
        <taxon>Muroidea</taxon>
        <taxon>Cricetidae</taxon>
        <taxon>Cricetinae</taxon>
        <taxon>Cricetulus</taxon>
    </lineage>
</organism>
<dbReference type="InterPro" id="IPR002049">
    <property type="entry name" value="LE_dom"/>
</dbReference>
<evidence type="ECO:0000256" key="8">
    <source>
        <dbReference type="ARBA" id="ARBA00022490"/>
    </source>
</evidence>
<protein>
    <recommendedName>
        <fullName evidence="5">TBC1 domain family member 24</fullName>
    </recommendedName>
</protein>
<keyword evidence="17" id="KW-0966">Cell projection</keyword>
<dbReference type="SUPFAM" id="SSF47923">
    <property type="entry name" value="Ypt/Rab-GAP domain of gyp1p"/>
    <property type="match status" value="1"/>
</dbReference>
<keyword evidence="15 22" id="KW-1015">Disulfide bond</keyword>
<dbReference type="SUPFAM" id="SSF57196">
    <property type="entry name" value="EGF/Laminin"/>
    <property type="match status" value="3"/>
</dbReference>
<evidence type="ECO:0000313" key="28">
    <source>
        <dbReference type="Proteomes" id="UP000030759"/>
    </source>
</evidence>
<dbReference type="EMBL" id="KE682131">
    <property type="protein sequence ID" value="ERE67773.1"/>
    <property type="molecule type" value="Genomic_DNA"/>
</dbReference>
<keyword evidence="7" id="KW-1003">Cell membrane</keyword>
<keyword evidence="19" id="KW-0968">Cytoplasmic vesicle</keyword>
<dbReference type="InterPro" id="IPR000195">
    <property type="entry name" value="Rab-GAP-TBC_dom"/>
</dbReference>
<evidence type="ECO:0000256" key="9">
    <source>
        <dbReference type="ARBA" id="ARBA00022525"/>
    </source>
</evidence>
<evidence type="ECO:0000259" key="24">
    <source>
        <dbReference type="PROSITE" id="PS50027"/>
    </source>
</evidence>
<dbReference type="SMART" id="SM00180">
    <property type="entry name" value="EGF_Lam"/>
    <property type="match status" value="3"/>
</dbReference>
<dbReference type="PANTHER" id="PTHR14870">
    <property type="entry name" value="TUBULIN EPSILON AND DELTA COMPLEX PROTEIN 2"/>
    <property type="match status" value="1"/>
</dbReference>
<proteinExistence type="predicted"/>
<comment type="caution">
    <text evidence="22">Lacks conserved residue(s) required for the propagation of feature annotation.</text>
</comment>
<dbReference type="FunFam" id="2.10.25.10:FF:000048">
    <property type="entry name" value="Netrin 3"/>
    <property type="match status" value="1"/>
</dbReference>
<dbReference type="Gene3D" id="1.10.472.80">
    <property type="entry name" value="Ypt/Rab-GAP domain of gyp1p, domain 3"/>
    <property type="match status" value="1"/>
</dbReference>
<evidence type="ECO:0000256" key="13">
    <source>
        <dbReference type="ARBA" id="ARBA00023018"/>
    </source>
</evidence>
<dbReference type="InterPro" id="IPR008211">
    <property type="entry name" value="Laminin_N"/>
</dbReference>
<dbReference type="InterPro" id="IPR035969">
    <property type="entry name" value="Rab-GAP_TBC_sf"/>
</dbReference>
<keyword evidence="14" id="KW-0472">Membrane</keyword>
<keyword evidence="9" id="KW-0964">Secreted</keyword>
<dbReference type="SMART" id="SM00164">
    <property type="entry name" value="TBC"/>
    <property type="match status" value="1"/>
</dbReference>
<dbReference type="PANTHER" id="PTHR14870:SF1">
    <property type="entry name" value="TUBULIN EPSILON AND DELTA COMPLEX PROTEIN 2"/>
    <property type="match status" value="1"/>
</dbReference>
<keyword evidence="11" id="KW-0732">Signal</keyword>
<dbReference type="GO" id="GO:0034599">
    <property type="term" value="P:cellular response to oxidative stress"/>
    <property type="evidence" value="ECO:0007669"/>
    <property type="project" value="UniProtKB-ARBA"/>
</dbReference>
<feature type="compositionally biased region" description="Low complexity" evidence="23">
    <location>
        <begin position="1"/>
        <end position="15"/>
    </location>
</feature>
<gene>
    <name evidence="27" type="ORF">H671_7g18414</name>
</gene>
<keyword evidence="10" id="KW-0597">Phosphoprotein</keyword>
<keyword evidence="18 22" id="KW-0424">Laminin EGF-like domain</keyword>
<dbReference type="PROSITE" id="PS01248">
    <property type="entry name" value="EGF_LAM_1"/>
    <property type="match status" value="1"/>
</dbReference>
<dbReference type="Gene3D" id="2.10.25.10">
    <property type="entry name" value="Laminin"/>
    <property type="match status" value="2"/>
</dbReference>
<evidence type="ECO:0000256" key="14">
    <source>
        <dbReference type="ARBA" id="ARBA00023136"/>
    </source>
</evidence>
<feature type="compositionally biased region" description="Low complexity" evidence="23">
    <location>
        <begin position="67"/>
        <end position="99"/>
    </location>
</feature>
<keyword evidence="6" id="KW-0343">GTPase activation</keyword>
<evidence type="ECO:0000256" key="23">
    <source>
        <dbReference type="SAM" id="MobiDB-lite"/>
    </source>
</evidence>
<comment type="function">
    <text evidence="21">May act as a GTPase-activating protein for Rab family protein(s). Involved in neuronal projections development, probably through a negative modulation of ARF6 function. Involved in the regulation of synaptic vesicle trafficking.</text>
</comment>
<feature type="region of interest" description="Disordered" evidence="23">
    <location>
        <begin position="52"/>
        <end position="155"/>
    </location>
</feature>
<dbReference type="GO" id="GO:0098793">
    <property type="term" value="C:presynapse"/>
    <property type="evidence" value="ECO:0007669"/>
    <property type="project" value="UniProtKB-SubCell"/>
</dbReference>
<dbReference type="CDD" id="cd00055">
    <property type="entry name" value="EGF_Lam"/>
    <property type="match status" value="3"/>
</dbReference>
<evidence type="ECO:0000256" key="16">
    <source>
        <dbReference type="ARBA" id="ARBA00023180"/>
    </source>
</evidence>
<dbReference type="Pfam" id="PF15764">
    <property type="entry name" value="DUF4693"/>
    <property type="match status" value="1"/>
</dbReference>
<evidence type="ECO:0000313" key="27">
    <source>
        <dbReference type="EMBL" id="ERE67773.1"/>
    </source>
</evidence>
<feature type="disulfide bond" evidence="22">
    <location>
        <begin position="632"/>
        <end position="644"/>
    </location>
</feature>
<dbReference type="PROSITE" id="PS51886">
    <property type="entry name" value="TLDC"/>
    <property type="match status" value="1"/>
</dbReference>
<dbReference type="Pfam" id="PF07534">
    <property type="entry name" value="TLD"/>
    <property type="match status" value="2"/>
</dbReference>
<evidence type="ECO:0000256" key="4">
    <source>
        <dbReference type="ARBA" id="ARBA00011546"/>
    </source>
</evidence>
<dbReference type="InterPro" id="IPR006571">
    <property type="entry name" value="TLDc_dom"/>
</dbReference>